<keyword evidence="7" id="KW-0547">Nucleotide-binding</keyword>
<dbReference type="CDD" id="cd06225">
    <property type="entry name" value="HAMP"/>
    <property type="match status" value="1"/>
</dbReference>
<keyword evidence="8 13" id="KW-0418">Kinase</keyword>
<dbReference type="SMART" id="SM00304">
    <property type="entry name" value="HAMP"/>
    <property type="match status" value="1"/>
</dbReference>
<dbReference type="PANTHER" id="PTHR44936">
    <property type="entry name" value="SENSOR PROTEIN CREC"/>
    <property type="match status" value="1"/>
</dbReference>
<evidence type="ECO:0000256" key="9">
    <source>
        <dbReference type="ARBA" id="ARBA00022840"/>
    </source>
</evidence>
<comment type="subcellular location">
    <subcellularLocation>
        <location evidence="2">Cell membrane</location>
        <topology evidence="2">Multi-pass membrane protein</topology>
    </subcellularLocation>
</comment>
<keyword evidence="14" id="KW-1185">Reference proteome</keyword>
<evidence type="ECO:0000313" key="14">
    <source>
        <dbReference type="Proteomes" id="UP001429580"/>
    </source>
</evidence>
<dbReference type="SUPFAM" id="SSF55874">
    <property type="entry name" value="ATPase domain of HSP90 chaperone/DNA topoisomerase II/histidine kinase"/>
    <property type="match status" value="1"/>
</dbReference>
<dbReference type="CDD" id="cd00082">
    <property type="entry name" value="HisKA"/>
    <property type="match status" value="1"/>
</dbReference>
<evidence type="ECO:0000256" key="5">
    <source>
        <dbReference type="ARBA" id="ARBA00022553"/>
    </source>
</evidence>
<evidence type="ECO:0000259" key="12">
    <source>
        <dbReference type="PROSITE" id="PS50885"/>
    </source>
</evidence>
<sequence>MRGSLFLKIYLTLLASLVVVALAGAAFLQASRDDEDRGFYGRRDAMLSALLPADADPAKTRFVLERLAEAFDADIAVYEPDGRLSMAAGNPLPPAPPGDARRHQHGNPWRNFSVRLPDGRVVAGHFGAPPGFLPSSPLILLALVAGATGLAAWPAVRGLTRRLERLRRGVEEWGEGDLTRRVPVQGRDEVAALAGSFNLAAEKIEKLVEAHRILLANASHELRSPLARLRMALDLYEAAPSSERKREIVRNLSELDALVDEILLASRLDHGDPSGLLSESVDLLALAAEEGARQNVAVSGEPATVTGDHRLLSRLVRNLVQNAIRHGGPPVIVEVRRRKGMVELGVRDHGPGIPEAERERIFEPFYRPAGHGEAAGGWGIGLALVRKIADRHGASVRLETPDDGGTRIVVTFPVERTA</sequence>
<keyword evidence="5" id="KW-0597">Phosphoprotein</keyword>
<evidence type="ECO:0000256" key="7">
    <source>
        <dbReference type="ARBA" id="ARBA00022741"/>
    </source>
</evidence>
<gene>
    <name evidence="13" type="ORF">FHS82_003670</name>
</gene>
<keyword evidence="10" id="KW-0472">Membrane</keyword>
<feature type="domain" description="HAMP" evidence="12">
    <location>
        <begin position="157"/>
        <end position="209"/>
    </location>
</feature>
<keyword evidence="10" id="KW-1133">Transmembrane helix</keyword>
<dbReference type="InterPro" id="IPR005467">
    <property type="entry name" value="His_kinase_dom"/>
</dbReference>
<dbReference type="SMART" id="SM00387">
    <property type="entry name" value="HATPase_c"/>
    <property type="match status" value="1"/>
</dbReference>
<dbReference type="InterPro" id="IPR036097">
    <property type="entry name" value="HisK_dim/P_sf"/>
</dbReference>
<dbReference type="PROSITE" id="PS50885">
    <property type="entry name" value="HAMP"/>
    <property type="match status" value="1"/>
</dbReference>
<feature type="transmembrane region" description="Helical" evidence="10">
    <location>
        <begin position="138"/>
        <end position="159"/>
    </location>
</feature>
<feature type="domain" description="Histidine kinase" evidence="11">
    <location>
        <begin position="217"/>
        <end position="416"/>
    </location>
</feature>
<keyword evidence="10" id="KW-0812">Transmembrane</keyword>
<dbReference type="Gene3D" id="3.30.565.10">
    <property type="entry name" value="Histidine kinase-like ATPase, C-terminal domain"/>
    <property type="match status" value="1"/>
</dbReference>
<dbReference type="InterPro" id="IPR036890">
    <property type="entry name" value="HATPase_C_sf"/>
</dbReference>
<dbReference type="Gene3D" id="1.10.287.130">
    <property type="match status" value="1"/>
</dbReference>
<dbReference type="InterPro" id="IPR003594">
    <property type="entry name" value="HATPase_dom"/>
</dbReference>
<dbReference type="Pfam" id="PF00512">
    <property type="entry name" value="HisKA"/>
    <property type="match status" value="1"/>
</dbReference>
<evidence type="ECO:0000256" key="2">
    <source>
        <dbReference type="ARBA" id="ARBA00004651"/>
    </source>
</evidence>
<keyword evidence="9" id="KW-0067">ATP-binding</keyword>
<dbReference type="Proteomes" id="UP001429580">
    <property type="component" value="Unassembled WGS sequence"/>
</dbReference>
<reference evidence="13 14" key="1">
    <citation type="submission" date="2020-03" db="EMBL/GenBank/DDBJ databases">
        <title>Genomic Encyclopedia of Type Strains, Phase IV (KMG-IV): sequencing the most valuable type-strain genomes for metagenomic binning, comparative biology and taxonomic classification.</title>
        <authorList>
            <person name="Goeker M."/>
        </authorList>
    </citation>
    <scope>NUCLEOTIDE SEQUENCE [LARGE SCALE GENOMIC DNA]</scope>
    <source>
        <strain evidence="13 14">DSM 103870</strain>
    </source>
</reference>
<keyword evidence="6" id="KW-0808">Transferase</keyword>
<dbReference type="RefSeq" id="WP_166955551.1">
    <property type="nucleotide sequence ID" value="NZ_JAASQI010000010.1"/>
</dbReference>
<dbReference type="PRINTS" id="PR00344">
    <property type="entry name" value="BCTRLSENSOR"/>
</dbReference>
<name>A0ABX0V3L5_9HYPH</name>
<accession>A0ABX0V3L5</accession>
<evidence type="ECO:0000259" key="11">
    <source>
        <dbReference type="PROSITE" id="PS50109"/>
    </source>
</evidence>
<evidence type="ECO:0000313" key="13">
    <source>
        <dbReference type="EMBL" id="NIJ59809.1"/>
    </source>
</evidence>
<dbReference type="SUPFAM" id="SSF158472">
    <property type="entry name" value="HAMP domain-like"/>
    <property type="match status" value="1"/>
</dbReference>
<dbReference type="CDD" id="cd00075">
    <property type="entry name" value="HATPase"/>
    <property type="match status" value="1"/>
</dbReference>
<dbReference type="InterPro" id="IPR004358">
    <property type="entry name" value="Sig_transdc_His_kin-like_C"/>
</dbReference>
<dbReference type="PROSITE" id="PS50109">
    <property type="entry name" value="HIS_KIN"/>
    <property type="match status" value="1"/>
</dbReference>
<dbReference type="SMART" id="SM00388">
    <property type="entry name" value="HisKA"/>
    <property type="match status" value="1"/>
</dbReference>
<dbReference type="GO" id="GO:0016301">
    <property type="term" value="F:kinase activity"/>
    <property type="evidence" value="ECO:0007669"/>
    <property type="project" value="UniProtKB-KW"/>
</dbReference>
<comment type="caution">
    <text evidence="13">The sequence shown here is derived from an EMBL/GenBank/DDBJ whole genome shotgun (WGS) entry which is preliminary data.</text>
</comment>
<dbReference type="InterPro" id="IPR050980">
    <property type="entry name" value="2C_sensor_his_kinase"/>
</dbReference>
<dbReference type="InterPro" id="IPR003660">
    <property type="entry name" value="HAMP_dom"/>
</dbReference>
<evidence type="ECO:0000256" key="8">
    <source>
        <dbReference type="ARBA" id="ARBA00022777"/>
    </source>
</evidence>
<protein>
    <recommendedName>
        <fullName evidence="3">histidine kinase</fullName>
        <ecNumber evidence="3">2.7.13.3</ecNumber>
    </recommendedName>
</protein>
<dbReference type="EC" id="2.7.13.3" evidence="3"/>
<keyword evidence="4" id="KW-1003">Cell membrane</keyword>
<dbReference type="Pfam" id="PF02518">
    <property type="entry name" value="HATPase_c"/>
    <property type="match status" value="1"/>
</dbReference>
<dbReference type="Pfam" id="PF00672">
    <property type="entry name" value="HAMP"/>
    <property type="match status" value="1"/>
</dbReference>
<evidence type="ECO:0000256" key="4">
    <source>
        <dbReference type="ARBA" id="ARBA00022475"/>
    </source>
</evidence>
<evidence type="ECO:0000256" key="6">
    <source>
        <dbReference type="ARBA" id="ARBA00022679"/>
    </source>
</evidence>
<evidence type="ECO:0000256" key="1">
    <source>
        <dbReference type="ARBA" id="ARBA00000085"/>
    </source>
</evidence>
<organism evidence="13 14">
    <name type="scientific">Pseudochelatococcus lubricantis</name>
    <dbReference type="NCBI Taxonomy" id="1538102"/>
    <lineage>
        <taxon>Bacteria</taxon>
        <taxon>Pseudomonadati</taxon>
        <taxon>Pseudomonadota</taxon>
        <taxon>Alphaproteobacteria</taxon>
        <taxon>Hyphomicrobiales</taxon>
        <taxon>Chelatococcaceae</taxon>
        <taxon>Pseudochelatococcus</taxon>
    </lineage>
</organism>
<dbReference type="SUPFAM" id="SSF47384">
    <property type="entry name" value="Homodimeric domain of signal transducing histidine kinase"/>
    <property type="match status" value="1"/>
</dbReference>
<evidence type="ECO:0000256" key="3">
    <source>
        <dbReference type="ARBA" id="ARBA00012438"/>
    </source>
</evidence>
<dbReference type="PANTHER" id="PTHR44936:SF10">
    <property type="entry name" value="SENSOR PROTEIN RSTB"/>
    <property type="match status" value="1"/>
</dbReference>
<dbReference type="Gene3D" id="1.10.8.500">
    <property type="entry name" value="HAMP domain in histidine kinase"/>
    <property type="match status" value="1"/>
</dbReference>
<dbReference type="InterPro" id="IPR003661">
    <property type="entry name" value="HisK_dim/P_dom"/>
</dbReference>
<proteinExistence type="predicted"/>
<evidence type="ECO:0000256" key="10">
    <source>
        <dbReference type="SAM" id="Phobius"/>
    </source>
</evidence>
<comment type="catalytic activity">
    <reaction evidence="1">
        <text>ATP + protein L-histidine = ADP + protein N-phospho-L-histidine.</text>
        <dbReference type="EC" id="2.7.13.3"/>
    </reaction>
</comment>
<dbReference type="EMBL" id="JAASQI010000010">
    <property type="protein sequence ID" value="NIJ59809.1"/>
    <property type="molecule type" value="Genomic_DNA"/>
</dbReference>